<dbReference type="InterPro" id="IPR011735">
    <property type="entry name" value="WlaTC/HtrL_glycosyltransf"/>
</dbReference>
<dbReference type="AlphaFoldDB" id="A0A6C0ERR6"/>
<proteinExistence type="predicted"/>
<reference evidence="1" key="1">
    <citation type="journal article" date="2020" name="Nature">
        <title>Giant virus diversity and host interactions through global metagenomics.</title>
        <authorList>
            <person name="Schulz F."/>
            <person name="Roux S."/>
            <person name="Paez-Espino D."/>
            <person name="Jungbluth S."/>
            <person name="Walsh D.A."/>
            <person name="Denef V.J."/>
            <person name="McMahon K.D."/>
            <person name="Konstantinidis K.T."/>
            <person name="Eloe-Fadrosh E.A."/>
            <person name="Kyrpides N.C."/>
            <person name="Woyke T."/>
        </authorList>
    </citation>
    <scope>NUCLEOTIDE SEQUENCE</scope>
    <source>
        <strain evidence="1">GVMAG-M-3300009155-48</strain>
    </source>
</reference>
<name>A0A6C0ERR6_9ZZZZ</name>
<protein>
    <recommendedName>
        <fullName evidence="2">Glycosyltransferase</fullName>
    </recommendedName>
</protein>
<organism evidence="1">
    <name type="scientific">viral metagenome</name>
    <dbReference type="NCBI Taxonomy" id="1070528"/>
    <lineage>
        <taxon>unclassified sequences</taxon>
        <taxon>metagenomes</taxon>
        <taxon>organismal metagenomes</taxon>
    </lineage>
</organism>
<evidence type="ECO:0000313" key="1">
    <source>
        <dbReference type="EMBL" id="QHT31668.1"/>
    </source>
</evidence>
<dbReference type="EMBL" id="MN738924">
    <property type="protein sequence ID" value="QHT31668.1"/>
    <property type="molecule type" value="Genomic_DNA"/>
</dbReference>
<evidence type="ECO:0008006" key="2">
    <source>
        <dbReference type="Google" id="ProtNLM"/>
    </source>
</evidence>
<sequence length="265" mass="31813">MQNQVTIVTAFFDINRETRGDGRKISEYKEWIQKTLQLNCNLYVVTEEKFKDFFVENRPKQYPMEIKIIDFKDSYYYRYYDKMKEILENDYYKNKIKDPKRVECVLPEYNIIQYSKFHYLKLAIDSNPFKSDYFFWMDAGCSRFFLDVDISKPYPSQNVITYLNNNPNKFIIQKRQDLEYFPIDDNFIWKSDNLLSGGIFGGDVTVVNKISEYVEDVVINIMFANNNVNNEQLALAIVWKKHPELFFLTQNSPYYHLILFKLLSL</sequence>
<dbReference type="Pfam" id="PF09612">
    <property type="entry name" value="HtrL_YibB"/>
    <property type="match status" value="1"/>
</dbReference>
<accession>A0A6C0ERR6</accession>